<dbReference type="InterPro" id="IPR036515">
    <property type="entry name" value="Transposase_17_sf"/>
</dbReference>
<dbReference type="InterPro" id="IPR052715">
    <property type="entry name" value="RAYT_transposase"/>
</dbReference>
<comment type="caution">
    <text evidence="2">The sequence shown here is derived from an EMBL/GenBank/DDBJ whole genome shotgun (WGS) entry which is preliminary data.</text>
</comment>
<reference evidence="2 3" key="1">
    <citation type="submission" date="2021-05" db="EMBL/GenBank/DDBJ databases">
        <title>A Polyphasic approach of four new species of the genus Ohtaekwangia: Ohtaekwangia histidinii sp. nov., Ohtaekwangia cretensis sp. nov., Ohtaekwangia indiensis sp. nov., Ohtaekwangia reichenbachii sp. nov. from diverse environment.</title>
        <authorList>
            <person name="Octaviana S."/>
        </authorList>
    </citation>
    <scope>NUCLEOTIDE SEQUENCE [LARGE SCALE GENOMIC DNA]</scope>
    <source>
        <strain evidence="2 3">PWU4</strain>
    </source>
</reference>
<dbReference type="GO" id="GO:0006313">
    <property type="term" value="P:DNA transposition"/>
    <property type="evidence" value="ECO:0007669"/>
    <property type="project" value="InterPro"/>
</dbReference>
<sequence>MSEKYKVRDQDSPYFITFAVVEWVDVFTRQLYRDILLDSLRYCQKEKGLVVYAWCLMSNHIHMIVGRSAENKIEEIIRDFKKFTSVHICRAIEQNERESRRSWMLDIFRREANDSRKHEKYKFWQNEYHAVELFYNEMIDQKLDYVHNNPVEAGIVENAEDYLYSSARNYAGLNGLIEVEFAL</sequence>
<dbReference type="PANTHER" id="PTHR36966:SF1">
    <property type="entry name" value="REP-ASSOCIATED TYROSINE TRANSPOSASE"/>
    <property type="match status" value="1"/>
</dbReference>
<dbReference type="SUPFAM" id="SSF143422">
    <property type="entry name" value="Transposase IS200-like"/>
    <property type="match status" value="1"/>
</dbReference>
<accession>A0AAP2GS30</accession>
<dbReference type="SMART" id="SM01321">
    <property type="entry name" value="Y1_Tnp"/>
    <property type="match status" value="1"/>
</dbReference>
<name>A0AAP2GS30_9BACT</name>
<proteinExistence type="predicted"/>
<feature type="domain" description="Transposase IS200-like" evidence="1">
    <location>
        <begin position="9"/>
        <end position="149"/>
    </location>
</feature>
<evidence type="ECO:0000313" key="2">
    <source>
        <dbReference type="EMBL" id="MBT1700690.1"/>
    </source>
</evidence>
<protein>
    <submittedName>
        <fullName evidence="2">Transposase</fullName>
    </submittedName>
</protein>
<dbReference type="Pfam" id="PF01797">
    <property type="entry name" value="Y1_Tnp"/>
    <property type="match status" value="1"/>
</dbReference>
<gene>
    <name evidence="2" type="ORF">KK083_27620</name>
</gene>
<dbReference type="GO" id="GO:0043565">
    <property type="term" value="F:sequence-specific DNA binding"/>
    <property type="evidence" value="ECO:0007669"/>
    <property type="project" value="TreeGrafter"/>
</dbReference>
<dbReference type="NCBIfam" id="NF047646">
    <property type="entry name" value="REP_Tyr_transpos"/>
    <property type="match status" value="1"/>
</dbReference>
<dbReference type="RefSeq" id="WP_254169378.1">
    <property type="nucleotide sequence ID" value="NZ_JAHESF010000046.1"/>
</dbReference>
<dbReference type="Gene3D" id="3.30.70.1290">
    <property type="entry name" value="Transposase IS200-like"/>
    <property type="match status" value="1"/>
</dbReference>
<dbReference type="PANTHER" id="PTHR36966">
    <property type="entry name" value="REP-ASSOCIATED TYROSINE TRANSPOSASE"/>
    <property type="match status" value="1"/>
</dbReference>
<dbReference type="EMBL" id="JAHESF010000046">
    <property type="protein sequence ID" value="MBT1700690.1"/>
    <property type="molecule type" value="Genomic_DNA"/>
</dbReference>
<dbReference type="InterPro" id="IPR002686">
    <property type="entry name" value="Transposase_17"/>
</dbReference>
<evidence type="ECO:0000313" key="3">
    <source>
        <dbReference type="Proteomes" id="UP001319200"/>
    </source>
</evidence>
<evidence type="ECO:0000259" key="1">
    <source>
        <dbReference type="SMART" id="SM01321"/>
    </source>
</evidence>
<dbReference type="GO" id="GO:0004803">
    <property type="term" value="F:transposase activity"/>
    <property type="evidence" value="ECO:0007669"/>
    <property type="project" value="InterPro"/>
</dbReference>
<keyword evidence="3" id="KW-1185">Reference proteome</keyword>
<dbReference type="AlphaFoldDB" id="A0AAP2GS30"/>
<organism evidence="2 3">
    <name type="scientific">Chryseosolibacter histidini</name>
    <dbReference type="NCBI Taxonomy" id="2782349"/>
    <lineage>
        <taxon>Bacteria</taxon>
        <taxon>Pseudomonadati</taxon>
        <taxon>Bacteroidota</taxon>
        <taxon>Cytophagia</taxon>
        <taxon>Cytophagales</taxon>
        <taxon>Chryseotaleaceae</taxon>
        <taxon>Chryseosolibacter</taxon>
    </lineage>
</organism>
<dbReference type="Proteomes" id="UP001319200">
    <property type="component" value="Unassembled WGS sequence"/>
</dbReference>